<protein>
    <recommendedName>
        <fullName evidence="6">Glycoside hydrolase family 5 domain-containing protein</fullName>
    </recommendedName>
</protein>
<name>A0A086T743_HAPC1</name>
<evidence type="ECO:0000256" key="5">
    <source>
        <dbReference type="SAM" id="SignalP"/>
    </source>
</evidence>
<dbReference type="Proteomes" id="UP000029964">
    <property type="component" value="Unassembled WGS sequence"/>
</dbReference>
<gene>
    <name evidence="7" type="ORF">ACRE_040110</name>
</gene>
<dbReference type="Gene3D" id="3.20.20.80">
    <property type="entry name" value="Glycosidases"/>
    <property type="match status" value="1"/>
</dbReference>
<dbReference type="SUPFAM" id="SSF51445">
    <property type="entry name" value="(Trans)glycosidases"/>
    <property type="match status" value="1"/>
</dbReference>
<feature type="domain" description="Glycoside hydrolase family 5" evidence="6">
    <location>
        <begin position="34"/>
        <end position="333"/>
    </location>
</feature>
<dbReference type="HOGENOM" id="CLU_042568_2_0_1"/>
<evidence type="ECO:0000313" key="8">
    <source>
        <dbReference type="Proteomes" id="UP000029964"/>
    </source>
</evidence>
<evidence type="ECO:0000256" key="2">
    <source>
        <dbReference type="ARBA" id="ARBA00022801"/>
    </source>
</evidence>
<dbReference type="GO" id="GO:0004553">
    <property type="term" value="F:hydrolase activity, hydrolyzing O-glycosyl compounds"/>
    <property type="evidence" value="ECO:0007669"/>
    <property type="project" value="InterPro"/>
</dbReference>
<evidence type="ECO:0000259" key="6">
    <source>
        <dbReference type="Pfam" id="PF00150"/>
    </source>
</evidence>
<dbReference type="InterPro" id="IPR001547">
    <property type="entry name" value="Glyco_hydro_5"/>
</dbReference>
<dbReference type="EMBL" id="JPKY01000036">
    <property type="protein sequence ID" value="KFH45175.1"/>
    <property type="molecule type" value="Genomic_DNA"/>
</dbReference>
<sequence length="378" mass="40951">MKLSLAIIGAALAAAVSASSTTPKPSQPEGSKSWAGTSNYFVQGLSASDQKAYISALALAGVKVIRLWVSQQPGGGSCVKGSISRNSAPNFEEAIGKYNWKTLDFLDQTLVYLEEKGIKALISPHDANLLNGPNGNDIYGKTYGPGYFYEQEKAAAAFDERISAILNYKGAHSGRVWKDWTDVIMAFDLQNEPFAAEPAKCRQPSAEKWVCGRASHMRSVLGADNPIRVASGGFGGDISHGCTFVGTPCDDLDIISGILTRTHPPVHRYAGPQGSNPGQWSSQYRQWMSQSNGKLVNLEEWGVDTSKYDPTSEFPANTKDMNAAGLPWLYWQLLPSKKCSTQDGDHFGFYIDSGVPYANEIKAANEADSPQNWTGIVH</sequence>
<dbReference type="Pfam" id="PF00150">
    <property type="entry name" value="Cellulase"/>
    <property type="match status" value="1"/>
</dbReference>
<proteinExistence type="inferred from homology"/>
<evidence type="ECO:0000256" key="3">
    <source>
        <dbReference type="ARBA" id="ARBA00023295"/>
    </source>
</evidence>
<dbReference type="AlphaFoldDB" id="A0A086T743"/>
<dbReference type="STRING" id="857340.A0A086T743"/>
<comment type="caution">
    <text evidence="7">The sequence shown here is derived from an EMBL/GenBank/DDBJ whole genome shotgun (WGS) entry which is preliminary data.</text>
</comment>
<dbReference type="OrthoDB" id="428177at2759"/>
<organism evidence="7 8">
    <name type="scientific">Hapsidospora chrysogenum (strain ATCC 11550 / CBS 779.69 / DSM 880 / IAM 14645 / JCM 23072 / IMI 49137)</name>
    <name type="common">Acremonium chrysogenum</name>
    <dbReference type="NCBI Taxonomy" id="857340"/>
    <lineage>
        <taxon>Eukaryota</taxon>
        <taxon>Fungi</taxon>
        <taxon>Dikarya</taxon>
        <taxon>Ascomycota</taxon>
        <taxon>Pezizomycotina</taxon>
        <taxon>Sordariomycetes</taxon>
        <taxon>Hypocreomycetidae</taxon>
        <taxon>Hypocreales</taxon>
        <taxon>Bionectriaceae</taxon>
        <taxon>Hapsidospora</taxon>
    </lineage>
</organism>
<keyword evidence="5" id="KW-0732">Signal</keyword>
<keyword evidence="8" id="KW-1185">Reference proteome</keyword>
<dbReference type="GO" id="GO:0000272">
    <property type="term" value="P:polysaccharide catabolic process"/>
    <property type="evidence" value="ECO:0007669"/>
    <property type="project" value="InterPro"/>
</dbReference>
<evidence type="ECO:0000313" key="7">
    <source>
        <dbReference type="EMBL" id="KFH45175.1"/>
    </source>
</evidence>
<keyword evidence="2 4" id="KW-0378">Hydrolase</keyword>
<evidence type="ECO:0000256" key="1">
    <source>
        <dbReference type="ARBA" id="ARBA00005641"/>
    </source>
</evidence>
<evidence type="ECO:0000256" key="4">
    <source>
        <dbReference type="RuleBase" id="RU361153"/>
    </source>
</evidence>
<keyword evidence="3 4" id="KW-0326">Glycosidase</keyword>
<comment type="similarity">
    <text evidence="1 4">Belongs to the glycosyl hydrolase 5 (cellulase A) family.</text>
</comment>
<reference evidence="8" key="1">
    <citation type="journal article" date="2014" name="Genome Announc.">
        <title>Genome sequence and annotation of Acremonium chrysogenum, producer of the beta-lactam antibiotic cephalosporin C.</title>
        <authorList>
            <person name="Terfehr D."/>
            <person name="Dahlmann T.A."/>
            <person name="Specht T."/>
            <person name="Zadra I."/>
            <person name="Kuernsteiner H."/>
            <person name="Kueck U."/>
        </authorList>
    </citation>
    <scope>NUCLEOTIDE SEQUENCE [LARGE SCALE GENOMIC DNA]</scope>
    <source>
        <strain evidence="8">ATCC 11550 / CBS 779.69 / DSM 880 / IAM 14645 / JCM 23072 / IMI 49137</strain>
    </source>
</reference>
<feature type="chain" id="PRO_5001815582" description="Glycoside hydrolase family 5 domain-containing protein" evidence="5">
    <location>
        <begin position="19"/>
        <end position="378"/>
    </location>
</feature>
<dbReference type="InterPro" id="IPR017853">
    <property type="entry name" value="GH"/>
</dbReference>
<feature type="signal peptide" evidence="5">
    <location>
        <begin position="1"/>
        <end position="18"/>
    </location>
</feature>
<accession>A0A086T743</accession>